<evidence type="ECO:0000313" key="3">
    <source>
        <dbReference type="Ensembl" id="ENSTRUP00000011068.3"/>
    </source>
</evidence>
<dbReference type="InterPro" id="IPR011021">
    <property type="entry name" value="Arrestin-like_N"/>
</dbReference>
<dbReference type="Pfam" id="PF00339">
    <property type="entry name" value="Arrestin_N"/>
    <property type="match status" value="1"/>
</dbReference>
<proteinExistence type="inferred from homology"/>
<gene>
    <name evidence="3" type="primary">LOC101071762</name>
</gene>
<dbReference type="SMART" id="SM01017">
    <property type="entry name" value="Arrestin_C"/>
    <property type="match status" value="1"/>
</dbReference>
<dbReference type="SUPFAM" id="SSF81296">
    <property type="entry name" value="E set domains"/>
    <property type="match status" value="2"/>
</dbReference>
<dbReference type="PANTHER" id="PTHR11188">
    <property type="entry name" value="ARRESTIN DOMAIN CONTAINING PROTEIN"/>
    <property type="match status" value="1"/>
</dbReference>
<dbReference type="eggNOG" id="KOG3780">
    <property type="taxonomic scope" value="Eukaryota"/>
</dbReference>
<dbReference type="InterPro" id="IPR014752">
    <property type="entry name" value="Arrestin-like_C"/>
</dbReference>
<keyword evidence="4" id="KW-1185">Reference proteome</keyword>
<dbReference type="GO" id="GO:0005737">
    <property type="term" value="C:cytoplasm"/>
    <property type="evidence" value="ECO:0007669"/>
    <property type="project" value="TreeGrafter"/>
</dbReference>
<reference evidence="3" key="3">
    <citation type="submission" date="2025-09" db="UniProtKB">
        <authorList>
            <consortium name="Ensembl"/>
        </authorList>
    </citation>
    <scope>IDENTIFICATION</scope>
</reference>
<dbReference type="Pfam" id="PF02752">
    <property type="entry name" value="Arrestin_C"/>
    <property type="match status" value="1"/>
</dbReference>
<dbReference type="HOGENOM" id="CLU_039221_3_0_1"/>
<dbReference type="OMA" id="MYPPLNE"/>
<evidence type="ECO:0000259" key="2">
    <source>
        <dbReference type="SMART" id="SM01017"/>
    </source>
</evidence>
<dbReference type="GeneTree" id="ENSGT00940000164012"/>
<name>H2SF87_TAKRU</name>
<dbReference type="GO" id="GO:0005886">
    <property type="term" value="C:plasma membrane"/>
    <property type="evidence" value="ECO:0007669"/>
    <property type="project" value="TreeGrafter"/>
</dbReference>
<comment type="similarity">
    <text evidence="1">Belongs to the arrestin family.</text>
</comment>
<dbReference type="Gene3D" id="2.60.40.640">
    <property type="match status" value="2"/>
</dbReference>
<dbReference type="InterPro" id="IPR011022">
    <property type="entry name" value="Arrestin_C-like"/>
</dbReference>
<reference evidence="3" key="2">
    <citation type="submission" date="2025-08" db="UniProtKB">
        <authorList>
            <consortium name="Ensembl"/>
        </authorList>
    </citation>
    <scope>IDENTIFICATION</scope>
</reference>
<dbReference type="InterPro" id="IPR050357">
    <property type="entry name" value="Arrestin_domain-protein"/>
</dbReference>
<evidence type="ECO:0000313" key="4">
    <source>
        <dbReference type="Proteomes" id="UP000005226"/>
    </source>
</evidence>
<organism evidence="3 4">
    <name type="scientific">Takifugu rubripes</name>
    <name type="common">Japanese pufferfish</name>
    <name type="synonym">Fugu rubripes</name>
    <dbReference type="NCBI Taxonomy" id="31033"/>
    <lineage>
        <taxon>Eukaryota</taxon>
        <taxon>Metazoa</taxon>
        <taxon>Chordata</taxon>
        <taxon>Craniata</taxon>
        <taxon>Vertebrata</taxon>
        <taxon>Euteleostomi</taxon>
        <taxon>Actinopterygii</taxon>
        <taxon>Neopterygii</taxon>
        <taxon>Teleostei</taxon>
        <taxon>Neoteleostei</taxon>
        <taxon>Acanthomorphata</taxon>
        <taxon>Eupercaria</taxon>
        <taxon>Tetraodontiformes</taxon>
        <taxon>Tetradontoidea</taxon>
        <taxon>Tetraodontidae</taxon>
        <taxon>Takifugu</taxon>
    </lineage>
</organism>
<dbReference type="InParanoid" id="H2SF87"/>
<dbReference type="GO" id="GO:0015031">
    <property type="term" value="P:protein transport"/>
    <property type="evidence" value="ECO:0007669"/>
    <property type="project" value="TreeGrafter"/>
</dbReference>
<reference evidence="3 4" key="1">
    <citation type="journal article" date="2011" name="Genome Biol. Evol.">
        <title>Integration of the genetic map and genome assembly of fugu facilitates insights into distinct features of genome evolution in teleosts and mammals.</title>
        <authorList>
            <person name="Kai W."/>
            <person name="Kikuchi K."/>
            <person name="Tohari S."/>
            <person name="Chew A.K."/>
            <person name="Tay A."/>
            <person name="Fujiwara A."/>
            <person name="Hosoya S."/>
            <person name="Suetake H."/>
            <person name="Naruse K."/>
            <person name="Brenner S."/>
            <person name="Suzuki Y."/>
            <person name="Venkatesh B."/>
        </authorList>
    </citation>
    <scope>NUCLEOTIDE SEQUENCE [LARGE SCALE GENOMIC DNA]</scope>
</reference>
<dbReference type="InterPro" id="IPR014756">
    <property type="entry name" value="Ig_E-set"/>
</dbReference>
<dbReference type="AlphaFoldDB" id="H2SF87"/>
<dbReference type="Proteomes" id="UP000005226">
    <property type="component" value="Chromosome 21"/>
</dbReference>
<protein>
    <submittedName>
        <fullName evidence="3">Zgc:110626</fullName>
    </submittedName>
</protein>
<feature type="domain" description="Arrestin C-terminal-like" evidence="2">
    <location>
        <begin position="172"/>
        <end position="299"/>
    </location>
</feature>
<accession>H2SF87</accession>
<dbReference type="Ensembl" id="ENSTRUT00000011128.3">
    <property type="protein sequence ID" value="ENSTRUP00000011068.3"/>
    <property type="gene ID" value="ENSTRUG00000004658.3"/>
</dbReference>
<dbReference type="GO" id="GO:0007399">
    <property type="term" value="P:nervous system development"/>
    <property type="evidence" value="ECO:0007669"/>
    <property type="project" value="UniProtKB-ARBA"/>
</dbReference>
<dbReference type="PANTHER" id="PTHR11188:SF135">
    <property type="entry name" value="ARRESTIN DOMAIN CONTAINING 3-LIKE-RELATED"/>
    <property type="match status" value="1"/>
</dbReference>
<evidence type="ECO:0000256" key="1">
    <source>
        <dbReference type="ARBA" id="ARBA00005298"/>
    </source>
</evidence>
<sequence length="366" mass="40542">MLSTVKSLKVSYNPINEANTFTNGDTVSGQVTLEVVKDCQINSLSVKFKGKARVMWTERHGNTTATYHSKEKYFIIKHYFIHDKTPTDSSVVAPGCHVYPFTFQIPFKKMPPSFKGADGKIAYSLEARLSRSLRIDKKDTTELTFVPRVDWSQDPELGPQHESKDKKMKLFNSGSVSMDVSLEKTGFFQGEALRVLACIQNNSSREIKPKFCLYRKHCFFAKGRRRVHTKDLLKEVGEPIPPSAHQKVTRVITIPQDIEPSISGCGIITAEHRLRVYLDVKYASDPEIKFPIAILRSPQVPAAPPYPETAAPYPAGAGAGAAAAFGFANPGPPQPPPAALNPFDPPPPYGAYNLYPPMTGFGTERQ</sequence>